<evidence type="ECO:0000259" key="4">
    <source>
        <dbReference type="SMART" id="SM00337"/>
    </source>
</evidence>
<accession>A0A3Q2PBH5</accession>
<dbReference type="GO" id="GO:0042981">
    <property type="term" value="P:regulation of apoptotic process"/>
    <property type="evidence" value="ECO:0007669"/>
    <property type="project" value="InterPro"/>
</dbReference>
<evidence type="ECO:0000256" key="3">
    <source>
        <dbReference type="SAM" id="MobiDB-lite"/>
    </source>
</evidence>
<name>A0A3Q2PBH5_FUNHE</name>
<evidence type="ECO:0000256" key="2">
    <source>
        <dbReference type="ARBA" id="ARBA00022703"/>
    </source>
</evidence>
<dbReference type="Pfam" id="PF00452">
    <property type="entry name" value="Bcl-2"/>
    <property type="match status" value="1"/>
</dbReference>
<keyword evidence="2" id="KW-0053">Apoptosis</keyword>
<dbReference type="GO" id="GO:0051400">
    <property type="term" value="F:BH domain binding"/>
    <property type="evidence" value="ECO:0007669"/>
    <property type="project" value="TreeGrafter"/>
</dbReference>
<proteinExistence type="inferred from homology"/>
<dbReference type="PROSITE" id="PS50062">
    <property type="entry name" value="BCL2_FAMILY"/>
    <property type="match status" value="1"/>
</dbReference>
<dbReference type="InterPro" id="IPR036834">
    <property type="entry name" value="Bcl-2-like_sf"/>
</dbReference>
<comment type="similarity">
    <text evidence="1">Belongs to the Bcl-2 family.</text>
</comment>
<dbReference type="Gene3D" id="1.10.437.10">
    <property type="entry name" value="Blc2-like"/>
    <property type="match status" value="1"/>
</dbReference>
<feature type="domain" description="Bcl-2 Bcl-2 homology region 1-3" evidence="4">
    <location>
        <begin position="62"/>
        <end position="162"/>
    </location>
</feature>
<protein>
    <recommendedName>
        <fullName evidence="4">Bcl-2 Bcl-2 homology region 1-3 domain-containing protein</fullName>
    </recommendedName>
</protein>
<dbReference type="SMART" id="SM00337">
    <property type="entry name" value="BCL"/>
    <property type="match status" value="1"/>
</dbReference>
<dbReference type="PANTHER" id="PTHR11256:SF50">
    <property type="entry name" value="APOPTOSIS REGULATOR CED-9"/>
    <property type="match status" value="1"/>
</dbReference>
<dbReference type="GO" id="GO:0008630">
    <property type="term" value="P:intrinsic apoptotic signaling pathway in response to DNA damage"/>
    <property type="evidence" value="ECO:0007669"/>
    <property type="project" value="TreeGrafter"/>
</dbReference>
<sequence>MAGYSSRDVTEGFLRHKLLDRGVAWRFPPPPSQPDVASPVPQRPEEGAGPDRLPLARLLAALQGASDELEGRYHSELHGQVVALQQQDVSGAATCRSLELVREVLFRDGVNWGRIVALMTLGGALSTEAAQTGQTGQVDRIAAWMEESLETLQGWIQDNGGWVGVHDHLRSTWACFCALIGCEQMQLASV</sequence>
<dbReference type="PRINTS" id="PR01862">
    <property type="entry name" value="BCL2FAMILY"/>
</dbReference>
<evidence type="ECO:0000313" key="5">
    <source>
        <dbReference type="Ensembl" id="ENSFHEP00000009335.1"/>
    </source>
</evidence>
<dbReference type="GeneTree" id="ENSGT01130000278332"/>
<organism evidence="5 6">
    <name type="scientific">Fundulus heteroclitus</name>
    <name type="common">Killifish</name>
    <name type="synonym">Mummichog</name>
    <dbReference type="NCBI Taxonomy" id="8078"/>
    <lineage>
        <taxon>Eukaryota</taxon>
        <taxon>Metazoa</taxon>
        <taxon>Chordata</taxon>
        <taxon>Craniata</taxon>
        <taxon>Vertebrata</taxon>
        <taxon>Euteleostomi</taxon>
        <taxon>Actinopterygii</taxon>
        <taxon>Neopterygii</taxon>
        <taxon>Teleostei</taxon>
        <taxon>Neoteleostei</taxon>
        <taxon>Acanthomorphata</taxon>
        <taxon>Ovalentaria</taxon>
        <taxon>Atherinomorphae</taxon>
        <taxon>Cyprinodontiformes</taxon>
        <taxon>Fundulidae</taxon>
        <taxon>Fundulus</taxon>
    </lineage>
</organism>
<dbReference type="SUPFAM" id="SSF56854">
    <property type="entry name" value="Bcl-2 inhibitors of programmed cell death"/>
    <property type="match status" value="1"/>
</dbReference>
<reference evidence="5" key="1">
    <citation type="submission" date="2025-08" db="UniProtKB">
        <authorList>
            <consortium name="Ensembl"/>
        </authorList>
    </citation>
    <scope>IDENTIFICATION</scope>
</reference>
<dbReference type="CDD" id="cd06845">
    <property type="entry name" value="Bcl-2_like"/>
    <property type="match status" value="1"/>
</dbReference>
<reference evidence="5" key="2">
    <citation type="submission" date="2025-09" db="UniProtKB">
        <authorList>
            <consortium name="Ensembl"/>
        </authorList>
    </citation>
    <scope>IDENTIFICATION</scope>
</reference>
<dbReference type="PANTHER" id="PTHR11256">
    <property type="entry name" value="BCL-2 RELATED"/>
    <property type="match status" value="1"/>
</dbReference>
<dbReference type="InterPro" id="IPR046371">
    <property type="entry name" value="Bcl-2_BH1-3"/>
</dbReference>
<dbReference type="Ensembl" id="ENSFHET00000000659.1">
    <property type="protein sequence ID" value="ENSFHEP00000009335.1"/>
    <property type="gene ID" value="ENSFHEG00000010577.1"/>
</dbReference>
<dbReference type="AlphaFoldDB" id="A0A3Q2PBH5"/>
<evidence type="ECO:0000256" key="1">
    <source>
        <dbReference type="ARBA" id="ARBA00009458"/>
    </source>
</evidence>
<evidence type="ECO:0000313" key="6">
    <source>
        <dbReference type="Proteomes" id="UP000265000"/>
    </source>
</evidence>
<dbReference type="GO" id="GO:0005741">
    <property type="term" value="C:mitochondrial outer membrane"/>
    <property type="evidence" value="ECO:0007669"/>
    <property type="project" value="TreeGrafter"/>
</dbReference>
<dbReference type="STRING" id="8078.ENSFHEP00000009335"/>
<dbReference type="Proteomes" id="UP000265000">
    <property type="component" value="Unplaced"/>
</dbReference>
<dbReference type="GO" id="GO:0001836">
    <property type="term" value="P:release of cytochrome c from mitochondria"/>
    <property type="evidence" value="ECO:0007669"/>
    <property type="project" value="TreeGrafter"/>
</dbReference>
<dbReference type="GO" id="GO:0097192">
    <property type="term" value="P:extrinsic apoptotic signaling pathway in absence of ligand"/>
    <property type="evidence" value="ECO:0007669"/>
    <property type="project" value="TreeGrafter"/>
</dbReference>
<keyword evidence="6" id="KW-1185">Reference proteome</keyword>
<dbReference type="InterPro" id="IPR002475">
    <property type="entry name" value="Bcl2-like"/>
</dbReference>
<feature type="region of interest" description="Disordered" evidence="3">
    <location>
        <begin position="28"/>
        <end position="51"/>
    </location>
</feature>
<dbReference type="InterPro" id="IPR026298">
    <property type="entry name" value="Bcl-2_fam"/>
</dbReference>